<dbReference type="EMBL" id="JBHSNA010000003">
    <property type="protein sequence ID" value="MFC5565804.1"/>
    <property type="molecule type" value="Genomic_DNA"/>
</dbReference>
<feature type="binding site" evidence="6">
    <location>
        <position position="185"/>
    </location>
    <ligand>
        <name>substrate</name>
    </ligand>
</feature>
<keyword evidence="5 6" id="KW-0012">Acyltransferase</keyword>
<comment type="similarity">
    <text evidence="1 6">Belongs to the ArgJ family.</text>
</comment>
<protein>
    <recommendedName>
        <fullName evidence="6">Arginine biosynthesis bifunctional protein ArgJ</fullName>
    </recommendedName>
    <domain>
        <recommendedName>
            <fullName evidence="6">Glutamate N-acetyltransferase</fullName>
            <ecNumber evidence="6">2.3.1.35</ecNumber>
        </recommendedName>
        <alternativeName>
            <fullName evidence="6">Ornithine acetyltransferase</fullName>
            <shortName evidence="6">OATase</shortName>
        </alternativeName>
        <alternativeName>
            <fullName evidence="6">Ornithine transacetylase</fullName>
        </alternativeName>
    </domain>
    <domain>
        <recommendedName>
            <fullName evidence="6">Amino-acid acetyltransferase</fullName>
            <ecNumber evidence="6">2.3.1.1</ecNumber>
        </recommendedName>
        <alternativeName>
            <fullName evidence="6">N-acetylglutamate synthase</fullName>
            <shortName evidence="6">AGSase</shortName>
        </alternativeName>
    </domain>
    <component>
        <recommendedName>
            <fullName evidence="6">Arginine biosynthesis bifunctional protein ArgJ alpha chain</fullName>
        </recommendedName>
    </component>
    <component>
        <recommendedName>
            <fullName evidence="6">Arginine biosynthesis bifunctional protein ArgJ beta chain</fullName>
        </recommendedName>
    </component>
</protein>
<dbReference type="Gene3D" id="3.60.70.12">
    <property type="entry name" value="L-amino peptidase D-ALA esterase/amidase"/>
    <property type="match status" value="1"/>
</dbReference>
<sequence>MASKVSPLAPARFPDLPIIGGVRFASAAAGVRYKGRTDVMLAVIEEATVAGTFTRSATRSAPVRDGQSKLAHSEGGRAAFLVNSGNSNAFTGRLGEEAVHGICTAAAAALDLPPSRIFTSSTGVIGEPLPWQRIADAVPALRDALAPDGIEAAARAIMTTDTFPKGASAELDLPGGTVRIAGIAKGSGMIAPDMATMLVYVFTDARIGREELQALTSAACDRSFNRITVDSDTSTSDTLLVAATGASGVDASGQPDFARALESVFLDLALQVVRDGEGATKLVQVRVTGAASEPDAHRTAMAIANSPLVKTAIAGEDANWGRIVMAVGKSGAQADRDRLSIRFGDIVVALDGFRAPDYSEEAASAYMKRQELEIGVDLGLGDGAATVWTCDLTHGYIDINADYRS</sequence>
<dbReference type="Pfam" id="PF01960">
    <property type="entry name" value="ArgJ"/>
    <property type="match status" value="1"/>
</dbReference>
<dbReference type="HAMAP" id="MF_01106">
    <property type="entry name" value="ArgJ"/>
    <property type="match status" value="1"/>
</dbReference>
<dbReference type="InterPro" id="IPR016117">
    <property type="entry name" value="ArgJ-like_dom_sf"/>
</dbReference>
<dbReference type="NCBIfam" id="NF003802">
    <property type="entry name" value="PRK05388.1"/>
    <property type="match status" value="1"/>
</dbReference>
<evidence type="ECO:0000313" key="7">
    <source>
        <dbReference type="EMBL" id="MFC5565804.1"/>
    </source>
</evidence>
<comment type="catalytic activity">
    <reaction evidence="6">
        <text>L-glutamate + acetyl-CoA = N-acetyl-L-glutamate + CoA + H(+)</text>
        <dbReference type="Rhea" id="RHEA:24292"/>
        <dbReference type="ChEBI" id="CHEBI:15378"/>
        <dbReference type="ChEBI" id="CHEBI:29985"/>
        <dbReference type="ChEBI" id="CHEBI:44337"/>
        <dbReference type="ChEBI" id="CHEBI:57287"/>
        <dbReference type="ChEBI" id="CHEBI:57288"/>
        <dbReference type="EC" id="2.3.1.1"/>
    </reaction>
</comment>
<keyword evidence="8" id="KW-1185">Reference proteome</keyword>
<keyword evidence="4 6" id="KW-0068">Autocatalytic cleavage</keyword>
<evidence type="ECO:0000313" key="8">
    <source>
        <dbReference type="Proteomes" id="UP001596056"/>
    </source>
</evidence>
<dbReference type="SUPFAM" id="SSF56266">
    <property type="entry name" value="DmpA/ArgJ-like"/>
    <property type="match status" value="1"/>
</dbReference>
<gene>
    <name evidence="6 7" type="primary">argJ</name>
    <name evidence="7" type="ORF">ACFPOC_05145</name>
</gene>
<feature type="chain" id="PRO_5044917319" description="Arginine biosynthesis bifunctional protein ArgJ alpha chain" evidence="6">
    <location>
        <begin position="1"/>
        <end position="195"/>
    </location>
</feature>
<feature type="chain" id="PRO_5044917318" description="Arginine biosynthesis bifunctional protein ArgJ beta chain" evidence="6">
    <location>
        <begin position="196"/>
        <end position="405"/>
    </location>
</feature>
<comment type="catalytic activity">
    <reaction evidence="6">
        <text>N(2)-acetyl-L-ornithine + L-glutamate = N-acetyl-L-glutamate + L-ornithine</text>
        <dbReference type="Rhea" id="RHEA:15349"/>
        <dbReference type="ChEBI" id="CHEBI:29985"/>
        <dbReference type="ChEBI" id="CHEBI:44337"/>
        <dbReference type="ChEBI" id="CHEBI:46911"/>
        <dbReference type="ChEBI" id="CHEBI:57805"/>
        <dbReference type="EC" id="2.3.1.35"/>
    </reaction>
</comment>
<proteinExistence type="inferred from homology"/>
<evidence type="ECO:0000256" key="5">
    <source>
        <dbReference type="ARBA" id="ARBA00023315"/>
    </source>
</evidence>
<dbReference type="CDD" id="cd02152">
    <property type="entry name" value="OAT"/>
    <property type="match status" value="1"/>
</dbReference>
<dbReference type="NCBIfam" id="TIGR00120">
    <property type="entry name" value="ArgJ"/>
    <property type="match status" value="1"/>
</dbReference>
<comment type="pathway">
    <text evidence="6">Amino-acid biosynthesis; L-arginine biosynthesis; N(2)-acetyl-L-ornithine from L-glutamate: step 1/4.</text>
</comment>
<organism evidence="7 8">
    <name type="scientific">Rubellimicrobium aerolatum</name>
    <dbReference type="NCBI Taxonomy" id="490979"/>
    <lineage>
        <taxon>Bacteria</taxon>
        <taxon>Pseudomonadati</taxon>
        <taxon>Pseudomonadota</taxon>
        <taxon>Alphaproteobacteria</taxon>
        <taxon>Rhodobacterales</taxon>
        <taxon>Roseobacteraceae</taxon>
        <taxon>Rubellimicrobium</taxon>
    </lineage>
</organism>
<feature type="site" description="Cleavage; by autolysis" evidence="6">
    <location>
        <begin position="195"/>
        <end position="196"/>
    </location>
</feature>
<reference evidence="8" key="1">
    <citation type="journal article" date="2019" name="Int. J. Syst. Evol. Microbiol.">
        <title>The Global Catalogue of Microorganisms (GCM) 10K type strain sequencing project: providing services to taxonomists for standard genome sequencing and annotation.</title>
        <authorList>
            <consortium name="The Broad Institute Genomics Platform"/>
            <consortium name="The Broad Institute Genome Sequencing Center for Infectious Disease"/>
            <person name="Wu L."/>
            <person name="Ma J."/>
        </authorList>
    </citation>
    <scope>NUCLEOTIDE SEQUENCE [LARGE SCALE GENOMIC DNA]</scope>
    <source>
        <strain evidence="8">KACC 11588</strain>
    </source>
</reference>
<dbReference type="PANTHER" id="PTHR23100">
    <property type="entry name" value="ARGININE BIOSYNTHESIS BIFUNCTIONAL PROTEIN ARGJ"/>
    <property type="match status" value="1"/>
</dbReference>
<feature type="site" description="Involved in the stabilization of negative charge on the oxyanion by the formation of the oxyanion hole" evidence="6">
    <location>
        <position position="123"/>
    </location>
</feature>
<dbReference type="PANTHER" id="PTHR23100:SF0">
    <property type="entry name" value="ARGININE BIOSYNTHESIS BIFUNCTIONAL PROTEIN ARGJ, MITOCHONDRIAL"/>
    <property type="match status" value="1"/>
</dbReference>
<feature type="binding site" evidence="6">
    <location>
        <position position="159"/>
    </location>
    <ligand>
        <name>substrate</name>
    </ligand>
</feature>
<feature type="binding site" evidence="6">
    <location>
        <position position="277"/>
    </location>
    <ligand>
        <name>substrate</name>
    </ligand>
</feature>
<keyword evidence="6" id="KW-0963">Cytoplasm</keyword>
<evidence type="ECO:0000256" key="3">
    <source>
        <dbReference type="ARBA" id="ARBA00022679"/>
    </source>
</evidence>
<dbReference type="EC" id="2.3.1.35" evidence="6"/>
<evidence type="ECO:0000256" key="1">
    <source>
        <dbReference type="ARBA" id="ARBA00006774"/>
    </source>
</evidence>
<comment type="pathway">
    <text evidence="6">Amino-acid biosynthesis; L-arginine biosynthesis; L-ornithine and N-acetyl-L-glutamate from L-glutamate and N(2)-acetyl-L-ornithine (cyclic): step 1/1.</text>
</comment>
<dbReference type="Proteomes" id="UP001596056">
    <property type="component" value="Unassembled WGS sequence"/>
</dbReference>
<name>A0ABW0SAA2_9RHOB</name>
<feature type="binding site" evidence="6">
    <location>
        <position position="400"/>
    </location>
    <ligand>
        <name>substrate</name>
    </ligand>
</feature>
<feature type="binding site" evidence="6">
    <location>
        <position position="196"/>
    </location>
    <ligand>
        <name>substrate</name>
    </ligand>
</feature>
<keyword evidence="3 6" id="KW-0808">Transferase</keyword>
<dbReference type="RefSeq" id="WP_209838560.1">
    <property type="nucleotide sequence ID" value="NZ_JAGGJP010000003.1"/>
</dbReference>
<evidence type="ECO:0000256" key="4">
    <source>
        <dbReference type="ARBA" id="ARBA00022813"/>
    </source>
</evidence>
<dbReference type="InterPro" id="IPR042195">
    <property type="entry name" value="ArgJ_beta_C"/>
</dbReference>
<keyword evidence="6" id="KW-0055">Arginine biosynthesis</keyword>
<accession>A0ABW0SAA2</accession>
<evidence type="ECO:0000256" key="2">
    <source>
        <dbReference type="ARBA" id="ARBA00011475"/>
    </source>
</evidence>
<feature type="site" description="Involved in the stabilization of negative charge on the oxyanion by the formation of the oxyanion hole" evidence="6">
    <location>
        <position position="122"/>
    </location>
</feature>
<comment type="function">
    <text evidence="6">Catalyzes two activities which are involved in the cyclic version of arginine biosynthesis: the synthesis of N-acetylglutamate from glutamate and acetyl-CoA as the acetyl donor, and of ornithine by transacetylation between N(2)-acetylornithine and glutamate.</text>
</comment>
<dbReference type="Gene3D" id="3.10.20.340">
    <property type="entry name" value="ArgJ beta chain, C-terminal domain"/>
    <property type="match status" value="1"/>
</dbReference>
<evidence type="ECO:0000256" key="6">
    <source>
        <dbReference type="HAMAP-Rule" id="MF_01106"/>
    </source>
</evidence>
<keyword evidence="6" id="KW-0511">Multifunctional enzyme</keyword>
<feature type="binding site" evidence="6">
    <location>
        <position position="405"/>
    </location>
    <ligand>
        <name>substrate</name>
    </ligand>
</feature>
<dbReference type="InterPro" id="IPR002813">
    <property type="entry name" value="Arg_biosynth_ArgJ"/>
</dbReference>
<comment type="caution">
    <text evidence="7">The sequence shown here is derived from an EMBL/GenBank/DDBJ whole genome shotgun (WGS) entry which is preliminary data.</text>
</comment>
<dbReference type="GO" id="GO:0004358">
    <property type="term" value="F:L-glutamate N-acetyltransferase activity, acting on acetyl-L-ornithine as donor"/>
    <property type="evidence" value="ECO:0007669"/>
    <property type="project" value="UniProtKB-EC"/>
</dbReference>
<comment type="subunit">
    <text evidence="2 6">Heterotetramer of two alpha and two beta chains.</text>
</comment>
<dbReference type="EC" id="2.3.1.1" evidence="6"/>
<comment type="subcellular location">
    <subcellularLocation>
        <location evidence="6">Cytoplasm</location>
    </subcellularLocation>
</comment>
<feature type="active site" description="Nucleophile" evidence="6">
    <location>
        <position position="196"/>
    </location>
</feature>
<keyword evidence="6" id="KW-0028">Amino-acid biosynthesis</keyword>